<sequence>MEIPFYKMQGAANDFIVINNMELKLTDKQLVFLTKQACRQRFSVGSDALMALDFPQKNGDFRMRFYNADGTEAEMCGNGVRCIARYAYETGVSGQEMVIETKAGDVYCWRLDQRKYRVQINEPSIEKFDLHFPDNNISLDYVELGNPGVPHLVVHYPSLQETPLEEIKPLAKKLRSWEILAKGANVNFYAVNEKNEVILRTFERGVEDFTLACGTGAVATAYVLLKKQIVKQNPLTLQVLGGLLEVEEDNQHFYLIGDTNIVTKGYICDEDLLI</sequence>
<dbReference type="GO" id="GO:0005829">
    <property type="term" value="C:cytosol"/>
    <property type="evidence" value="ECO:0007669"/>
    <property type="project" value="TreeGrafter"/>
</dbReference>
<evidence type="ECO:0000256" key="8">
    <source>
        <dbReference type="HAMAP-Rule" id="MF_00197"/>
    </source>
</evidence>
<dbReference type="Proteomes" id="UP000029381">
    <property type="component" value="Unassembled WGS sequence"/>
</dbReference>
<keyword evidence="6 8" id="KW-0413">Isomerase</keyword>
<evidence type="ECO:0000256" key="2">
    <source>
        <dbReference type="ARBA" id="ARBA00010219"/>
    </source>
</evidence>
<feature type="site" description="Could be important to modulate the pK values of the two catalytic cysteine residues" evidence="8">
    <location>
        <position position="203"/>
    </location>
</feature>
<keyword evidence="5 8" id="KW-0457">Lysine biosynthesis</keyword>
<feature type="binding site" evidence="8">
    <location>
        <begin position="203"/>
        <end position="204"/>
    </location>
    <ligand>
        <name>substrate</name>
    </ligand>
</feature>
<reference evidence="10 11" key="1">
    <citation type="submission" date="2014-08" db="EMBL/GenBank/DDBJ databases">
        <title>Genome sequence of Tetragenococcus muriaticus.</title>
        <authorList>
            <person name="Chuea-nongthon C."/>
            <person name="Rodtong S."/>
            <person name="Yongsawatdigul J."/>
            <person name="Steele J.L."/>
            <person name="Liu X.-y."/>
            <person name="Speers J."/>
            <person name="Glasner J.D."/>
            <person name="Neeno-Eckwall E.C."/>
        </authorList>
    </citation>
    <scope>NUCLEOTIDE SEQUENCE [LARGE SCALE GENOMIC DNA]</scope>
    <source>
        <strain evidence="10 11">3MR10-3</strain>
    </source>
</reference>
<evidence type="ECO:0000313" key="10">
    <source>
        <dbReference type="EMBL" id="KFN92216.1"/>
    </source>
</evidence>
<dbReference type="RefSeq" id="WP_028789597.1">
    <property type="nucleotide sequence ID" value="NZ_JPVT01000057.1"/>
</dbReference>
<evidence type="ECO:0000256" key="4">
    <source>
        <dbReference type="ARBA" id="ARBA00022605"/>
    </source>
</evidence>
<comment type="pathway">
    <text evidence="1 8">Amino-acid biosynthesis; L-lysine biosynthesis via DAP pathway; DL-2,6-diaminopimelate from LL-2,6-diaminopimelate: step 1/1.</text>
</comment>
<keyword evidence="8" id="KW-0963">Cytoplasm</keyword>
<gene>
    <name evidence="8" type="primary">dapF</name>
    <name evidence="10" type="ORF">TMU3MR103_0553</name>
</gene>
<dbReference type="PROSITE" id="PS01326">
    <property type="entry name" value="DAP_EPIMERASE"/>
    <property type="match status" value="1"/>
</dbReference>
<feature type="binding site" evidence="8">
    <location>
        <position position="67"/>
    </location>
    <ligand>
        <name>substrate</name>
    </ligand>
</feature>
<evidence type="ECO:0000256" key="9">
    <source>
        <dbReference type="PROSITE-ProRule" id="PRU10125"/>
    </source>
</evidence>
<comment type="subunit">
    <text evidence="8">Homodimer.</text>
</comment>
<feature type="site" description="Could be important to modulate the pK values of the two catalytic cysteine residues" evidence="8">
    <location>
        <position position="151"/>
    </location>
</feature>
<feature type="binding site" evidence="8">
    <location>
        <position position="13"/>
    </location>
    <ligand>
        <name>substrate</name>
    </ligand>
</feature>
<dbReference type="Gene3D" id="3.10.310.10">
    <property type="entry name" value="Diaminopimelate Epimerase, Chain A, domain 1"/>
    <property type="match status" value="2"/>
</dbReference>
<organism evidence="10 11">
    <name type="scientific">Tetragenococcus muriaticus 3MR10-3</name>
    <dbReference type="NCBI Taxonomy" id="1302648"/>
    <lineage>
        <taxon>Bacteria</taxon>
        <taxon>Bacillati</taxon>
        <taxon>Bacillota</taxon>
        <taxon>Bacilli</taxon>
        <taxon>Lactobacillales</taxon>
        <taxon>Enterococcaceae</taxon>
        <taxon>Tetragenococcus</taxon>
    </lineage>
</organism>
<feature type="binding site" evidence="8">
    <location>
        <begin position="214"/>
        <end position="215"/>
    </location>
    <ligand>
        <name>substrate</name>
    </ligand>
</feature>
<comment type="function">
    <text evidence="8">Catalyzes the stereoinversion of LL-2,6-diaminopimelate (L,L-DAP) to meso-diaminopimelate (meso-DAP), a precursor of L-lysine and an essential component of the bacterial peptidoglycan.</text>
</comment>
<feature type="active site" description="Proton donor" evidence="8">
    <location>
        <position position="76"/>
    </location>
</feature>
<keyword evidence="11" id="KW-1185">Reference proteome</keyword>
<comment type="similarity">
    <text evidence="2 8">Belongs to the diaminopimelate epimerase family.</text>
</comment>
<dbReference type="SUPFAM" id="SSF54506">
    <property type="entry name" value="Diaminopimelate epimerase-like"/>
    <property type="match status" value="2"/>
</dbReference>
<dbReference type="InterPro" id="IPR018510">
    <property type="entry name" value="DAP_epimerase_AS"/>
</dbReference>
<feature type="binding site" evidence="8">
    <location>
        <position position="185"/>
    </location>
    <ligand>
        <name>substrate</name>
    </ligand>
</feature>
<dbReference type="PANTHER" id="PTHR31689">
    <property type="entry name" value="DIAMINOPIMELATE EPIMERASE, CHLOROPLASTIC"/>
    <property type="match status" value="1"/>
</dbReference>
<evidence type="ECO:0000313" key="11">
    <source>
        <dbReference type="Proteomes" id="UP000029381"/>
    </source>
</evidence>
<comment type="caution">
    <text evidence="8">Lacks conserved residue(s) required for the propagation of feature annotation.</text>
</comment>
<accession>A0A091C2X8</accession>
<dbReference type="EC" id="5.1.1.7" evidence="3 8"/>
<comment type="catalytic activity">
    <reaction evidence="7 8">
        <text>(2S,6S)-2,6-diaminopimelate = meso-2,6-diaminopimelate</text>
        <dbReference type="Rhea" id="RHEA:15393"/>
        <dbReference type="ChEBI" id="CHEBI:57609"/>
        <dbReference type="ChEBI" id="CHEBI:57791"/>
        <dbReference type="EC" id="5.1.1.7"/>
    </reaction>
</comment>
<dbReference type="UniPathway" id="UPA00034">
    <property type="reaction ID" value="UER00025"/>
</dbReference>
<dbReference type="GO" id="GO:0009089">
    <property type="term" value="P:lysine biosynthetic process via diaminopimelate"/>
    <property type="evidence" value="ECO:0007669"/>
    <property type="project" value="UniProtKB-UniRule"/>
</dbReference>
<proteinExistence type="inferred from homology"/>
<dbReference type="PATRIC" id="fig|1302648.3.peg.540"/>
<feature type="active site" description="Proton acceptor" evidence="8">
    <location>
        <position position="213"/>
    </location>
</feature>
<dbReference type="NCBIfam" id="TIGR00652">
    <property type="entry name" value="DapF"/>
    <property type="match status" value="1"/>
</dbReference>
<comment type="caution">
    <text evidence="10">The sequence shown here is derived from an EMBL/GenBank/DDBJ whole genome shotgun (WGS) entry which is preliminary data.</text>
</comment>
<dbReference type="EMBL" id="JPVT01000057">
    <property type="protein sequence ID" value="KFN92216.1"/>
    <property type="molecule type" value="Genomic_DNA"/>
</dbReference>
<evidence type="ECO:0000256" key="1">
    <source>
        <dbReference type="ARBA" id="ARBA00005196"/>
    </source>
</evidence>
<comment type="subcellular location">
    <subcellularLocation>
        <location evidence="8">Cytoplasm</location>
    </subcellularLocation>
</comment>
<evidence type="ECO:0000256" key="6">
    <source>
        <dbReference type="ARBA" id="ARBA00023235"/>
    </source>
</evidence>
<protein>
    <recommendedName>
        <fullName evidence="3 8">Diaminopimelate epimerase</fullName>
        <shortName evidence="8">DAP epimerase</shortName>
        <ecNumber evidence="3 8">5.1.1.7</ecNumber>
    </recommendedName>
    <alternativeName>
        <fullName evidence="8">PLP-independent amino acid racemase</fullName>
    </alternativeName>
</protein>
<dbReference type="HAMAP" id="MF_00197">
    <property type="entry name" value="DAP_epimerase"/>
    <property type="match status" value="1"/>
</dbReference>
<dbReference type="InterPro" id="IPR001653">
    <property type="entry name" value="DAP_epimerase_DapF"/>
</dbReference>
<name>A0A091C2X8_9ENTE</name>
<dbReference type="GO" id="GO:0008837">
    <property type="term" value="F:diaminopimelate epimerase activity"/>
    <property type="evidence" value="ECO:0007669"/>
    <property type="project" value="UniProtKB-UniRule"/>
</dbReference>
<feature type="binding site" evidence="8">
    <location>
        <begin position="77"/>
        <end position="78"/>
    </location>
    <ligand>
        <name>substrate</name>
    </ligand>
</feature>
<feature type="active site" evidence="9">
    <location>
        <position position="76"/>
    </location>
</feature>
<evidence type="ECO:0000256" key="5">
    <source>
        <dbReference type="ARBA" id="ARBA00023154"/>
    </source>
</evidence>
<dbReference type="AlphaFoldDB" id="A0A091C2X8"/>
<dbReference type="PANTHER" id="PTHR31689:SF0">
    <property type="entry name" value="DIAMINOPIMELATE EPIMERASE"/>
    <property type="match status" value="1"/>
</dbReference>
<keyword evidence="4 8" id="KW-0028">Amino-acid biosynthesis</keyword>
<evidence type="ECO:0000256" key="7">
    <source>
        <dbReference type="ARBA" id="ARBA00051712"/>
    </source>
</evidence>
<evidence type="ECO:0000256" key="3">
    <source>
        <dbReference type="ARBA" id="ARBA00013080"/>
    </source>
</evidence>
<dbReference type="Pfam" id="PF01678">
    <property type="entry name" value="DAP_epimerase"/>
    <property type="match status" value="2"/>
</dbReference>